<dbReference type="SUPFAM" id="SSF88946">
    <property type="entry name" value="Sigma2 domain of RNA polymerase sigma factors"/>
    <property type="match status" value="1"/>
</dbReference>
<name>A0A8J3E202_9PROT</name>
<accession>A0A8J3E202</accession>
<dbReference type="GO" id="GO:0016987">
    <property type="term" value="F:sigma factor activity"/>
    <property type="evidence" value="ECO:0007669"/>
    <property type="project" value="UniProtKB-KW"/>
</dbReference>
<protein>
    <submittedName>
        <fullName evidence="7">ECF sigma factor VreI</fullName>
    </submittedName>
</protein>
<keyword evidence="2" id="KW-0805">Transcription regulation</keyword>
<dbReference type="SUPFAM" id="SSF88659">
    <property type="entry name" value="Sigma3 and sigma4 domains of RNA polymerase sigma factors"/>
    <property type="match status" value="1"/>
</dbReference>
<dbReference type="InterPro" id="IPR014284">
    <property type="entry name" value="RNA_pol_sigma-70_dom"/>
</dbReference>
<dbReference type="InterPro" id="IPR013324">
    <property type="entry name" value="RNA_pol_sigma_r3/r4-like"/>
</dbReference>
<dbReference type="Gene3D" id="1.10.10.10">
    <property type="entry name" value="Winged helix-like DNA-binding domain superfamily/Winged helix DNA-binding domain"/>
    <property type="match status" value="1"/>
</dbReference>
<keyword evidence="3" id="KW-0731">Sigma factor</keyword>
<dbReference type="Proteomes" id="UP000646365">
    <property type="component" value="Unassembled WGS sequence"/>
</dbReference>
<evidence type="ECO:0000256" key="4">
    <source>
        <dbReference type="ARBA" id="ARBA00023163"/>
    </source>
</evidence>
<gene>
    <name evidence="7" type="primary">vreI</name>
    <name evidence="7" type="ORF">GCM10011611_10070</name>
</gene>
<dbReference type="PANTHER" id="PTHR43133">
    <property type="entry name" value="RNA POLYMERASE ECF-TYPE SIGMA FACTO"/>
    <property type="match status" value="1"/>
</dbReference>
<dbReference type="Gene3D" id="1.10.1740.10">
    <property type="match status" value="1"/>
</dbReference>
<dbReference type="Pfam" id="PF08281">
    <property type="entry name" value="Sigma70_r4_2"/>
    <property type="match status" value="1"/>
</dbReference>
<reference evidence="7" key="2">
    <citation type="submission" date="2020-09" db="EMBL/GenBank/DDBJ databases">
        <authorList>
            <person name="Sun Q."/>
            <person name="Zhou Y."/>
        </authorList>
    </citation>
    <scope>NUCLEOTIDE SEQUENCE</scope>
    <source>
        <strain evidence="7">CGMCC 1.15725</strain>
    </source>
</reference>
<proteinExistence type="inferred from homology"/>
<evidence type="ECO:0000256" key="1">
    <source>
        <dbReference type="ARBA" id="ARBA00010641"/>
    </source>
</evidence>
<evidence type="ECO:0000259" key="5">
    <source>
        <dbReference type="Pfam" id="PF04542"/>
    </source>
</evidence>
<feature type="domain" description="RNA polymerase sigma-70 region 2" evidence="5">
    <location>
        <begin position="12"/>
        <end position="78"/>
    </location>
</feature>
<feature type="domain" description="RNA polymerase sigma factor 70 region 4 type 2" evidence="6">
    <location>
        <begin position="109"/>
        <end position="161"/>
    </location>
</feature>
<evidence type="ECO:0000256" key="2">
    <source>
        <dbReference type="ARBA" id="ARBA00023015"/>
    </source>
</evidence>
<dbReference type="InterPro" id="IPR013325">
    <property type="entry name" value="RNA_pol_sigma_r2"/>
</dbReference>
<comment type="caution">
    <text evidence="7">The sequence shown here is derived from an EMBL/GenBank/DDBJ whole genome shotgun (WGS) entry which is preliminary data.</text>
</comment>
<dbReference type="InterPro" id="IPR013249">
    <property type="entry name" value="RNA_pol_sigma70_r4_t2"/>
</dbReference>
<dbReference type="GO" id="GO:0006352">
    <property type="term" value="P:DNA-templated transcription initiation"/>
    <property type="evidence" value="ECO:0007669"/>
    <property type="project" value="InterPro"/>
</dbReference>
<dbReference type="InterPro" id="IPR007627">
    <property type="entry name" value="RNA_pol_sigma70_r2"/>
</dbReference>
<dbReference type="InterPro" id="IPR036388">
    <property type="entry name" value="WH-like_DNA-bd_sf"/>
</dbReference>
<comment type="similarity">
    <text evidence="1">Belongs to the sigma-70 factor family. ECF subfamily.</text>
</comment>
<evidence type="ECO:0000313" key="8">
    <source>
        <dbReference type="Proteomes" id="UP000646365"/>
    </source>
</evidence>
<dbReference type="NCBIfam" id="TIGR02937">
    <property type="entry name" value="sigma70-ECF"/>
    <property type="match status" value="1"/>
</dbReference>
<evidence type="ECO:0000259" key="6">
    <source>
        <dbReference type="Pfam" id="PF08281"/>
    </source>
</evidence>
<dbReference type="EMBL" id="BMJQ01000002">
    <property type="protein sequence ID" value="GGF06574.1"/>
    <property type="molecule type" value="Genomic_DNA"/>
</dbReference>
<dbReference type="PANTHER" id="PTHR43133:SF63">
    <property type="entry name" value="RNA POLYMERASE SIGMA FACTOR FECI-RELATED"/>
    <property type="match status" value="1"/>
</dbReference>
<reference evidence="7" key="1">
    <citation type="journal article" date="2014" name="Int. J. Syst. Evol. Microbiol.">
        <title>Complete genome sequence of Corynebacterium casei LMG S-19264T (=DSM 44701T), isolated from a smear-ripened cheese.</title>
        <authorList>
            <consortium name="US DOE Joint Genome Institute (JGI-PGF)"/>
            <person name="Walter F."/>
            <person name="Albersmeier A."/>
            <person name="Kalinowski J."/>
            <person name="Ruckert C."/>
        </authorList>
    </citation>
    <scope>NUCLEOTIDE SEQUENCE</scope>
    <source>
        <strain evidence="7">CGMCC 1.15725</strain>
    </source>
</reference>
<evidence type="ECO:0000256" key="3">
    <source>
        <dbReference type="ARBA" id="ARBA00023082"/>
    </source>
</evidence>
<dbReference type="Pfam" id="PF04542">
    <property type="entry name" value="Sigma70_r2"/>
    <property type="match status" value="1"/>
</dbReference>
<organism evidence="7 8">
    <name type="scientific">Aliidongia dinghuensis</name>
    <dbReference type="NCBI Taxonomy" id="1867774"/>
    <lineage>
        <taxon>Bacteria</taxon>
        <taxon>Pseudomonadati</taxon>
        <taxon>Pseudomonadota</taxon>
        <taxon>Alphaproteobacteria</taxon>
        <taxon>Rhodospirillales</taxon>
        <taxon>Dongiaceae</taxon>
        <taxon>Aliidongia</taxon>
    </lineage>
</organism>
<dbReference type="GO" id="GO:0003677">
    <property type="term" value="F:DNA binding"/>
    <property type="evidence" value="ECO:0007669"/>
    <property type="project" value="InterPro"/>
</dbReference>
<dbReference type="InterPro" id="IPR039425">
    <property type="entry name" value="RNA_pol_sigma-70-like"/>
</dbReference>
<keyword evidence="8" id="KW-1185">Reference proteome</keyword>
<sequence>MADTNQALLLRLFMSNYSALKGRLARRLGSADAADEVLQETYLRVERTPGEGPVQRPLPYLFRIALNIAADLRRSDNRRLGRSEIELLLRLEQDELDPERVAEGRSSLRALVQALDDLPPRKRAIFMAARLDGASHAAIAARFGISTRLVERELKQALDHCRDRLEINRSQPFGTGRSASSKR</sequence>
<evidence type="ECO:0000313" key="7">
    <source>
        <dbReference type="EMBL" id="GGF06574.1"/>
    </source>
</evidence>
<dbReference type="AlphaFoldDB" id="A0A8J3E202"/>
<keyword evidence="4" id="KW-0804">Transcription</keyword>